<dbReference type="GO" id="GO:0006105">
    <property type="term" value="P:succinate metabolic process"/>
    <property type="evidence" value="ECO:0007669"/>
    <property type="project" value="TreeGrafter"/>
</dbReference>
<comment type="subcellular location">
    <subcellularLocation>
        <location evidence="1">Cytoplasm</location>
    </subcellularLocation>
</comment>
<dbReference type="InterPro" id="IPR005631">
    <property type="entry name" value="SDH"/>
</dbReference>
<dbReference type="STRING" id="1116472.MGMO_35c00370"/>
<evidence type="ECO:0000256" key="3">
    <source>
        <dbReference type="ARBA" id="ARBA00019418"/>
    </source>
</evidence>
<dbReference type="InterPro" id="IPR050531">
    <property type="entry name" value="SdhE_FAD_assembly_factor"/>
</dbReference>
<dbReference type="EMBL" id="AYLO01000034">
    <property type="protein sequence ID" value="ESS73141.1"/>
    <property type="molecule type" value="Genomic_DNA"/>
</dbReference>
<name>V5E0R3_9GAMM</name>
<dbReference type="InterPro" id="IPR036714">
    <property type="entry name" value="SDH_sf"/>
</dbReference>
<evidence type="ECO:0000256" key="4">
    <source>
        <dbReference type="ARBA" id="ARBA00022490"/>
    </source>
</evidence>
<dbReference type="AlphaFoldDB" id="V5E0R3"/>
<keyword evidence="5" id="KW-0143">Chaperone</keyword>
<evidence type="ECO:0000256" key="2">
    <source>
        <dbReference type="ARBA" id="ARBA00008571"/>
    </source>
</evidence>
<protein>
    <recommendedName>
        <fullName evidence="3">FAD assembly factor SdhE</fullName>
    </recommendedName>
</protein>
<sequence length="61" mass="7371">MDKQTKLRWQCRRGSRELDMLLTHYLETKYPVANEEEKARFSEILKLDDPELMKNVMNLLT</sequence>
<comment type="similarity">
    <text evidence="2">Belongs to the SdhE FAD assembly factor family.</text>
</comment>
<dbReference type="PANTHER" id="PTHR39585">
    <property type="entry name" value="FAD ASSEMBLY FACTOR SDHE"/>
    <property type="match status" value="1"/>
</dbReference>
<evidence type="ECO:0000256" key="5">
    <source>
        <dbReference type="ARBA" id="ARBA00023186"/>
    </source>
</evidence>
<keyword evidence="7" id="KW-1185">Reference proteome</keyword>
<gene>
    <name evidence="6" type="ORF">MGMO_35c00370</name>
</gene>
<evidence type="ECO:0000313" key="7">
    <source>
        <dbReference type="Proteomes" id="UP000017842"/>
    </source>
</evidence>
<keyword evidence="4" id="KW-0963">Cytoplasm</keyword>
<dbReference type="GO" id="GO:0005737">
    <property type="term" value="C:cytoplasm"/>
    <property type="evidence" value="ECO:0007669"/>
    <property type="project" value="UniProtKB-SubCell"/>
</dbReference>
<dbReference type="OrthoDB" id="9180899at2"/>
<reference evidence="6 7" key="1">
    <citation type="journal article" date="2013" name="Genome Announc.">
        <title>Draft Genome Sequence of the Methanotrophic Gammaproteobacterium Methyloglobulus morosus DSM 22980 Strain KoM1.</title>
        <authorList>
            <person name="Poehlein A."/>
            <person name="Deutzmann J.S."/>
            <person name="Daniel R."/>
            <person name="Simeonova D.D."/>
        </authorList>
    </citation>
    <scope>NUCLEOTIDE SEQUENCE [LARGE SCALE GENOMIC DNA]</scope>
    <source>
        <strain evidence="6 7">KoM1</strain>
    </source>
</reference>
<dbReference type="Gene3D" id="1.10.150.250">
    <property type="entry name" value="Flavinator of succinate dehydrogenase"/>
    <property type="match status" value="1"/>
</dbReference>
<proteinExistence type="inferred from homology"/>
<dbReference type="SUPFAM" id="SSF109910">
    <property type="entry name" value="YgfY-like"/>
    <property type="match status" value="1"/>
</dbReference>
<dbReference type="eggNOG" id="COG2938">
    <property type="taxonomic scope" value="Bacteria"/>
</dbReference>
<evidence type="ECO:0000313" key="6">
    <source>
        <dbReference type="EMBL" id="ESS73141.1"/>
    </source>
</evidence>
<dbReference type="RefSeq" id="WP_023493885.1">
    <property type="nucleotide sequence ID" value="NZ_AYLO01000034.1"/>
</dbReference>
<dbReference type="Proteomes" id="UP000017842">
    <property type="component" value="Unassembled WGS sequence"/>
</dbReference>
<dbReference type="PANTHER" id="PTHR39585:SF1">
    <property type="entry name" value="FAD ASSEMBLY FACTOR SDHE"/>
    <property type="match status" value="1"/>
</dbReference>
<comment type="caution">
    <text evidence="6">The sequence shown here is derived from an EMBL/GenBank/DDBJ whole genome shotgun (WGS) entry which is preliminary data.</text>
</comment>
<evidence type="ECO:0000256" key="1">
    <source>
        <dbReference type="ARBA" id="ARBA00004496"/>
    </source>
</evidence>
<organism evidence="6 7">
    <name type="scientific">Methyloglobulus morosus KoM1</name>
    <dbReference type="NCBI Taxonomy" id="1116472"/>
    <lineage>
        <taxon>Bacteria</taxon>
        <taxon>Pseudomonadati</taxon>
        <taxon>Pseudomonadota</taxon>
        <taxon>Gammaproteobacteria</taxon>
        <taxon>Methylococcales</taxon>
        <taxon>Methylococcaceae</taxon>
        <taxon>Methyloglobulus</taxon>
    </lineage>
</organism>
<accession>V5E0R3</accession>
<dbReference type="Pfam" id="PF03937">
    <property type="entry name" value="Sdh5"/>
    <property type="match status" value="1"/>
</dbReference>